<dbReference type="InterPro" id="IPR018289">
    <property type="entry name" value="MULE_transposase_dom"/>
</dbReference>
<evidence type="ECO:0000313" key="3">
    <source>
        <dbReference type="Proteomes" id="UP000886520"/>
    </source>
</evidence>
<dbReference type="OrthoDB" id="1300509at2759"/>
<feature type="domain" description="MULE transposase" evidence="1">
    <location>
        <begin position="15"/>
        <end position="93"/>
    </location>
</feature>
<keyword evidence="3" id="KW-1185">Reference proteome</keyword>
<protein>
    <recommendedName>
        <fullName evidence="1">MULE transposase domain-containing protein</fullName>
    </recommendedName>
</protein>
<dbReference type="Proteomes" id="UP000886520">
    <property type="component" value="Chromosome 14"/>
</dbReference>
<dbReference type="Pfam" id="PF10551">
    <property type="entry name" value="MULE"/>
    <property type="match status" value="1"/>
</dbReference>
<name>A0A9D4UNB8_ADICA</name>
<gene>
    <name evidence="2" type="ORF">GOP47_0015145</name>
</gene>
<proteinExistence type="predicted"/>
<dbReference type="EMBL" id="JABFUD020000014">
    <property type="protein sequence ID" value="KAI5070802.1"/>
    <property type="molecule type" value="Genomic_DNA"/>
</dbReference>
<comment type="caution">
    <text evidence="2">The sequence shown here is derived from an EMBL/GenBank/DDBJ whole genome shotgun (WGS) entry which is preliminary data.</text>
</comment>
<dbReference type="PANTHER" id="PTHR31973:SF166">
    <property type="entry name" value="OS10G0104700 PROTEIN"/>
    <property type="match status" value="1"/>
</dbReference>
<sequence>MGWRHILDKQISWCFVHSHRIDAMGALFPIAFPIVDAKNEDNWMWFLQNVHDCMASVNVNDVNFVSNKQKGLLPSVELVFPGCEHAYCMRHLDANLKKKCNNGEFIRLFWVGAYANTVINYDEAIQRDESHKSCRNEVLIEHFTPSHWAMTL</sequence>
<evidence type="ECO:0000313" key="2">
    <source>
        <dbReference type="EMBL" id="KAI5070802.1"/>
    </source>
</evidence>
<accession>A0A9D4UNB8</accession>
<dbReference type="PANTHER" id="PTHR31973">
    <property type="entry name" value="POLYPROTEIN, PUTATIVE-RELATED"/>
    <property type="match status" value="1"/>
</dbReference>
<reference evidence="2" key="1">
    <citation type="submission" date="2021-01" db="EMBL/GenBank/DDBJ databases">
        <title>Adiantum capillus-veneris genome.</title>
        <authorList>
            <person name="Fang Y."/>
            <person name="Liao Q."/>
        </authorList>
    </citation>
    <scope>NUCLEOTIDE SEQUENCE</scope>
    <source>
        <strain evidence="2">H3</strain>
        <tissue evidence="2">Leaf</tissue>
    </source>
</reference>
<evidence type="ECO:0000259" key="1">
    <source>
        <dbReference type="Pfam" id="PF10551"/>
    </source>
</evidence>
<organism evidence="2 3">
    <name type="scientific">Adiantum capillus-veneris</name>
    <name type="common">Maidenhair fern</name>
    <dbReference type="NCBI Taxonomy" id="13818"/>
    <lineage>
        <taxon>Eukaryota</taxon>
        <taxon>Viridiplantae</taxon>
        <taxon>Streptophyta</taxon>
        <taxon>Embryophyta</taxon>
        <taxon>Tracheophyta</taxon>
        <taxon>Polypodiopsida</taxon>
        <taxon>Polypodiidae</taxon>
        <taxon>Polypodiales</taxon>
        <taxon>Pteridineae</taxon>
        <taxon>Pteridaceae</taxon>
        <taxon>Vittarioideae</taxon>
        <taxon>Adiantum</taxon>
    </lineage>
</organism>
<dbReference type="AlphaFoldDB" id="A0A9D4UNB8"/>